<gene>
    <name evidence="3" type="ORF">M011DRAFT_408067</name>
</gene>
<feature type="domain" description="Fe2OG dioxygenase" evidence="2">
    <location>
        <begin position="164"/>
        <end position="297"/>
    </location>
</feature>
<dbReference type="SUPFAM" id="SSF51197">
    <property type="entry name" value="Clavaminate synthase-like"/>
    <property type="match status" value="1"/>
</dbReference>
<dbReference type="PROSITE" id="PS51471">
    <property type="entry name" value="FE2OG_OXY"/>
    <property type="match status" value="1"/>
</dbReference>
<dbReference type="PANTHER" id="PTHR31212">
    <property type="entry name" value="ALPHA-KETOGLUTARATE-DEPENDENT DIOXYGENASE ALKB HOMOLOG 3"/>
    <property type="match status" value="1"/>
</dbReference>
<dbReference type="Pfam" id="PF13532">
    <property type="entry name" value="2OG-FeII_Oxy_2"/>
    <property type="match status" value="1"/>
</dbReference>
<dbReference type="InterPro" id="IPR005123">
    <property type="entry name" value="Oxoglu/Fe-dep_dioxygenase_dom"/>
</dbReference>
<accession>A0A6A6V270</accession>
<evidence type="ECO:0000313" key="4">
    <source>
        <dbReference type="Proteomes" id="UP000799440"/>
    </source>
</evidence>
<dbReference type="InterPro" id="IPR032854">
    <property type="entry name" value="ALKBH3"/>
</dbReference>
<dbReference type="PANTHER" id="PTHR31212:SF5">
    <property type="entry name" value="ISOCHORISMATASE FAMILY PROTEIN FAMILY (AFU_ORTHOLOGUE AFUA_3G14500)"/>
    <property type="match status" value="1"/>
</dbReference>
<feature type="compositionally biased region" description="Pro residues" evidence="1">
    <location>
        <begin position="23"/>
        <end position="36"/>
    </location>
</feature>
<dbReference type="InterPro" id="IPR027450">
    <property type="entry name" value="AlkB-like"/>
</dbReference>
<keyword evidence="4" id="KW-1185">Reference proteome</keyword>
<feature type="non-terminal residue" evidence="3">
    <location>
        <position position="366"/>
    </location>
</feature>
<feature type="region of interest" description="Disordered" evidence="1">
    <location>
        <begin position="1"/>
        <end position="70"/>
    </location>
</feature>
<dbReference type="GO" id="GO:0051213">
    <property type="term" value="F:dioxygenase activity"/>
    <property type="evidence" value="ECO:0007669"/>
    <property type="project" value="InterPro"/>
</dbReference>
<reference evidence="3" key="1">
    <citation type="journal article" date="2020" name="Stud. Mycol.">
        <title>101 Dothideomycetes genomes: a test case for predicting lifestyles and emergence of pathogens.</title>
        <authorList>
            <person name="Haridas S."/>
            <person name="Albert R."/>
            <person name="Binder M."/>
            <person name="Bloem J."/>
            <person name="Labutti K."/>
            <person name="Salamov A."/>
            <person name="Andreopoulos B."/>
            <person name="Baker S."/>
            <person name="Barry K."/>
            <person name="Bills G."/>
            <person name="Bluhm B."/>
            <person name="Cannon C."/>
            <person name="Castanera R."/>
            <person name="Culley D."/>
            <person name="Daum C."/>
            <person name="Ezra D."/>
            <person name="Gonzalez J."/>
            <person name="Henrissat B."/>
            <person name="Kuo A."/>
            <person name="Liang C."/>
            <person name="Lipzen A."/>
            <person name="Lutzoni F."/>
            <person name="Magnuson J."/>
            <person name="Mondo S."/>
            <person name="Nolan M."/>
            <person name="Ohm R."/>
            <person name="Pangilinan J."/>
            <person name="Park H.-J."/>
            <person name="Ramirez L."/>
            <person name="Alfaro M."/>
            <person name="Sun H."/>
            <person name="Tritt A."/>
            <person name="Yoshinaga Y."/>
            <person name="Zwiers L.-H."/>
            <person name="Turgeon B."/>
            <person name="Goodwin S."/>
            <person name="Spatafora J."/>
            <person name="Crous P."/>
            <person name="Grigoriev I."/>
        </authorList>
    </citation>
    <scope>NUCLEOTIDE SEQUENCE</scope>
    <source>
        <strain evidence="3">CBS 119925</strain>
    </source>
</reference>
<dbReference type="Gene3D" id="2.60.120.590">
    <property type="entry name" value="Alpha-ketoglutarate-dependent dioxygenase AlkB-like"/>
    <property type="match status" value="1"/>
</dbReference>
<dbReference type="InterPro" id="IPR037151">
    <property type="entry name" value="AlkB-like_sf"/>
</dbReference>
<dbReference type="GO" id="GO:0006307">
    <property type="term" value="P:DNA alkylation repair"/>
    <property type="evidence" value="ECO:0007669"/>
    <property type="project" value="InterPro"/>
</dbReference>
<name>A0A6A6V270_9PLEO</name>
<dbReference type="OrthoDB" id="445341at2759"/>
<feature type="region of interest" description="Disordered" evidence="1">
    <location>
        <begin position="215"/>
        <end position="239"/>
    </location>
</feature>
<organism evidence="3 4">
    <name type="scientific">Sporormia fimetaria CBS 119925</name>
    <dbReference type="NCBI Taxonomy" id="1340428"/>
    <lineage>
        <taxon>Eukaryota</taxon>
        <taxon>Fungi</taxon>
        <taxon>Dikarya</taxon>
        <taxon>Ascomycota</taxon>
        <taxon>Pezizomycotina</taxon>
        <taxon>Dothideomycetes</taxon>
        <taxon>Pleosporomycetidae</taxon>
        <taxon>Pleosporales</taxon>
        <taxon>Sporormiaceae</taxon>
        <taxon>Sporormia</taxon>
    </lineage>
</organism>
<dbReference type="Proteomes" id="UP000799440">
    <property type="component" value="Unassembled WGS sequence"/>
</dbReference>
<feature type="compositionally biased region" description="Polar residues" evidence="1">
    <location>
        <begin position="220"/>
        <end position="229"/>
    </location>
</feature>
<evidence type="ECO:0000256" key="1">
    <source>
        <dbReference type="SAM" id="MobiDB-lite"/>
    </source>
</evidence>
<dbReference type="EMBL" id="MU006587">
    <property type="protein sequence ID" value="KAF2744638.1"/>
    <property type="molecule type" value="Genomic_DNA"/>
</dbReference>
<evidence type="ECO:0000259" key="2">
    <source>
        <dbReference type="PROSITE" id="PS51471"/>
    </source>
</evidence>
<evidence type="ECO:0000313" key="3">
    <source>
        <dbReference type="EMBL" id="KAF2744638.1"/>
    </source>
</evidence>
<proteinExistence type="predicted"/>
<dbReference type="AlphaFoldDB" id="A0A6A6V270"/>
<protein>
    <recommendedName>
        <fullName evidence="2">Fe2OG dioxygenase domain-containing protein</fullName>
    </recommendedName>
</protein>
<sequence>MQPPEGKNSPNAIRQPPAKATSPSPPRNHVPLPPKSPLRQTRSSKPTPPLPSHANPILGPDKPITPGTSHIVHPFLPSTLTHPTCRTQPLSTSIFTRLYDEIRWQSMFHQTGAVPRLVCCQGAFLADGSMPLYRHPADQVLPLLPFSPFVDLVRRRAEKNVGHPLNHVLCQLYRSGRDFISEHSDKTLDLMPGSSIVGISFGSERKLRLRVKKTAFPDPGNTTDISPQTSKKDKDMEPQRPTYHIPLPHNSLLILSQHTNARWLHGIQPDKRPLAERSDAENVENGMRISLTFRYIGTCLSADSKRIWGRGATGKARSEAQKVINGDPCATEKLVHAFAKENHEVMDEERREEVYGKGSNVLHFQD</sequence>